<gene>
    <name evidence="1" type="ORF">EZ444_11635</name>
</gene>
<dbReference type="PANTHER" id="PTHR35145:SF1">
    <property type="entry name" value="CYTOPLASMIC PROTEIN"/>
    <property type="match status" value="1"/>
</dbReference>
<evidence type="ECO:0000313" key="1">
    <source>
        <dbReference type="EMBL" id="TCC96615.1"/>
    </source>
</evidence>
<dbReference type="OrthoDB" id="9789813at2"/>
<evidence type="ECO:0008006" key="3">
    <source>
        <dbReference type="Google" id="ProtNLM"/>
    </source>
</evidence>
<dbReference type="Gene3D" id="3.90.1150.30">
    <property type="match status" value="1"/>
</dbReference>
<organism evidence="1 2">
    <name type="scientific">Pedobacter hiemivivus</name>
    <dbReference type="NCBI Taxonomy" id="2530454"/>
    <lineage>
        <taxon>Bacteria</taxon>
        <taxon>Pseudomonadati</taxon>
        <taxon>Bacteroidota</taxon>
        <taxon>Sphingobacteriia</taxon>
        <taxon>Sphingobacteriales</taxon>
        <taxon>Sphingobacteriaceae</taxon>
        <taxon>Pedobacter</taxon>
    </lineage>
</organism>
<evidence type="ECO:0000313" key="2">
    <source>
        <dbReference type="Proteomes" id="UP000291117"/>
    </source>
</evidence>
<dbReference type="InterPro" id="IPR007351">
    <property type="entry name" value="YjbR"/>
</dbReference>
<dbReference type="SUPFAM" id="SSF142906">
    <property type="entry name" value="YjbR-like"/>
    <property type="match status" value="1"/>
</dbReference>
<dbReference type="Proteomes" id="UP000291117">
    <property type="component" value="Unassembled WGS sequence"/>
</dbReference>
<proteinExistence type="predicted"/>
<dbReference type="AlphaFoldDB" id="A0A4R0N982"/>
<dbReference type="Pfam" id="PF04237">
    <property type="entry name" value="YjbR"/>
    <property type="match status" value="1"/>
</dbReference>
<protein>
    <recommendedName>
        <fullName evidence="3">MmcQ/YjbR family DNA-binding protein</fullName>
    </recommendedName>
</protein>
<reference evidence="1 2" key="1">
    <citation type="submission" date="2019-02" db="EMBL/GenBank/DDBJ databases">
        <title>Pedobacter sp. RP-3-8 sp. nov., isolated from Arctic soil.</title>
        <authorList>
            <person name="Dahal R.H."/>
        </authorList>
    </citation>
    <scope>NUCLEOTIDE SEQUENCE [LARGE SCALE GENOMIC DNA]</scope>
    <source>
        <strain evidence="1 2">RP-3-8</strain>
    </source>
</reference>
<keyword evidence="2" id="KW-1185">Reference proteome</keyword>
<dbReference type="InterPro" id="IPR038056">
    <property type="entry name" value="YjbR-like_sf"/>
</dbReference>
<dbReference type="InterPro" id="IPR058532">
    <property type="entry name" value="YjbR/MT2646/Rv2570-like"/>
</dbReference>
<comment type="caution">
    <text evidence="1">The sequence shown here is derived from an EMBL/GenBank/DDBJ whole genome shotgun (WGS) entry which is preliminary data.</text>
</comment>
<name>A0A4R0N982_9SPHI</name>
<dbReference type="RefSeq" id="WP_131608955.1">
    <property type="nucleotide sequence ID" value="NZ_SJSM01000005.1"/>
</dbReference>
<sequence length="111" mass="12950">MDIESLRDYCLSLKGATEGMKWDHLCFMIEEKIFVLASLADEHLCLKCDPEDFDELTARHGIKQAPHFARRQWVVLESLEVMLDQELQKRIAESRTLVLSKLPKKTQAKYQ</sequence>
<dbReference type="PANTHER" id="PTHR35145">
    <property type="entry name" value="CYTOPLASMIC PROTEIN-RELATED"/>
    <property type="match status" value="1"/>
</dbReference>
<dbReference type="EMBL" id="SJSM01000005">
    <property type="protein sequence ID" value="TCC96615.1"/>
    <property type="molecule type" value="Genomic_DNA"/>
</dbReference>
<accession>A0A4R0N982</accession>